<dbReference type="AlphaFoldDB" id="A0A5S9P7R2"/>
<organism evidence="6 7">
    <name type="scientific">BD1-7 clade bacterium</name>
    <dbReference type="NCBI Taxonomy" id="2029982"/>
    <lineage>
        <taxon>Bacteria</taxon>
        <taxon>Pseudomonadati</taxon>
        <taxon>Pseudomonadota</taxon>
        <taxon>Gammaproteobacteria</taxon>
        <taxon>Cellvibrionales</taxon>
        <taxon>Spongiibacteraceae</taxon>
        <taxon>BD1-7 clade</taxon>
    </lineage>
</organism>
<comment type="subcellular location">
    <subcellularLocation>
        <location evidence="1">Endomembrane system</location>
    </subcellularLocation>
</comment>
<dbReference type="EC" id="3.6.3.-" evidence="6"/>
<evidence type="ECO:0000256" key="1">
    <source>
        <dbReference type="ARBA" id="ARBA00004308"/>
    </source>
</evidence>
<evidence type="ECO:0000313" key="6">
    <source>
        <dbReference type="EMBL" id="CAA0099275.1"/>
    </source>
</evidence>
<keyword evidence="5" id="KW-0472">Membrane</keyword>
<dbReference type="PANTHER" id="PTHR30024">
    <property type="entry name" value="ALIPHATIC SULFONATES-BINDING PROTEIN-RELATED"/>
    <property type="match status" value="1"/>
</dbReference>
<reference evidence="6 7" key="1">
    <citation type="submission" date="2019-11" db="EMBL/GenBank/DDBJ databases">
        <authorList>
            <person name="Holert J."/>
        </authorList>
    </citation>
    <scope>NUCLEOTIDE SEQUENCE [LARGE SCALE GENOMIC DNA]</scope>
    <source>
        <strain evidence="6">BC5_2</strain>
    </source>
</reference>
<accession>A0A5S9P7R2</accession>
<keyword evidence="6" id="KW-0378">Hydrolase</keyword>
<keyword evidence="4" id="KW-0997">Cell inner membrane</keyword>
<evidence type="ECO:0000256" key="4">
    <source>
        <dbReference type="ARBA" id="ARBA00022519"/>
    </source>
</evidence>
<keyword evidence="6" id="KW-0547">Nucleotide-binding</keyword>
<keyword evidence="2" id="KW-0813">Transport</keyword>
<gene>
    <name evidence="6" type="primary">cmpC_1</name>
    <name evidence="6" type="ORF">DPBNPPHM_03681</name>
</gene>
<keyword evidence="3" id="KW-1003">Cell membrane</keyword>
<dbReference type="GO" id="GO:0005524">
    <property type="term" value="F:ATP binding"/>
    <property type="evidence" value="ECO:0007669"/>
    <property type="project" value="UniProtKB-KW"/>
</dbReference>
<dbReference type="EMBL" id="CACSII010000007">
    <property type="protein sequence ID" value="CAA0099275.1"/>
    <property type="molecule type" value="Genomic_DNA"/>
</dbReference>
<dbReference type="OrthoDB" id="9815454at2"/>
<evidence type="ECO:0000313" key="7">
    <source>
        <dbReference type="Proteomes" id="UP000434580"/>
    </source>
</evidence>
<dbReference type="SUPFAM" id="SSF53850">
    <property type="entry name" value="Periplasmic binding protein-like II"/>
    <property type="match status" value="1"/>
</dbReference>
<evidence type="ECO:0000256" key="3">
    <source>
        <dbReference type="ARBA" id="ARBA00022475"/>
    </source>
</evidence>
<dbReference type="GO" id="GO:0016787">
    <property type="term" value="F:hydrolase activity"/>
    <property type="evidence" value="ECO:0007669"/>
    <property type="project" value="UniProtKB-KW"/>
</dbReference>
<evidence type="ECO:0000256" key="2">
    <source>
        <dbReference type="ARBA" id="ARBA00022448"/>
    </source>
</evidence>
<dbReference type="Pfam" id="PF13379">
    <property type="entry name" value="NMT1_2"/>
    <property type="match status" value="1"/>
</dbReference>
<dbReference type="GO" id="GO:0012505">
    <property type="term" value="C:endomembrane system"/>
    <property type="evidence" value="ECO:0007669"/>
    <property type="project" value="UniProtKB-SubCell"/>
</dbReference>
<proteinExistence type="predicted"/>
<name>A0A5S9P7R2_9GAMM</name>
<evidence type="ECO:0000256" key="5">
    <source>
        <dbReference type="ARBA" id="ARBA00023136"/>
    </source>
</evidence>
<dbReference type="Proteomes" id="UP000434580">
    <property type="component" value="Unassembled WGS sequence"/>
</dbReference>
<dbReference type="Gene3D" id="3.40.190.10">
    <property type="entry name" value="Periplasmic binding protein-like II"/>
    <property type="match status" value="2"/>
</dbReference>
<dbReference type="InterPro" id="IPR044527">
    <property type="entry name" value="NrtA/CpmA_ABC-bd_dom"/>
</dbReference>
<sequence length="350" mass="39219">MADSTIHIGYIPLIDSLPLIAARHLGLFKAAGLDIQLHKENSWANIRDKLVFGQIDAAHMLAPMALATSLGLSGLKTPLVTGFSFGLNGNAVTLDKKLHSELWEQCKNRNYPNIATALYEHVQIRDYQGKPPLKFATVFPYSCHYYQLRDWLESAGIDTRRQIAFVVYPPEQMTKHLLQGEIQGFCVGEPWNTLAMESGIGETISCSAQIWTNAPEKILAVTRLWANKNHESHLKLISALAEAAEWVEFNRSDAAALIHEQVFAFLDYDIIEKSLTQGMQFSFDNNHISAEQLQVFNKHRANEPKLNDAIFLLKKMQDSGQIPAEKAKAKTASEIYLPDLFEQAIHAGSF</sequence>
<protein>
    <submittedName>
        <fullName evidence="6">Bicarbonate transport ATP-binding protein CmpC</fullName>
        <ecNumber evidence="6">3.6.3.-</ecNumber>
    </submittedName>
</protein>
<dbReference type="PANTHER" id="PTHR30024:SF43">
    <property type="entry name" value="BLL4572 PROTEIN"/>
    <property type="match status" value="1"/>
</dbReference>
<keyword evidence="6" id="KW-0067">ATP-binding</keyword>
<dbReference type="CDD" id="cd13553">
    <property type="entry name" value="PBP2_NrtA_CpmA_like"/>
    <property type="match status" value="1"/>
</dbReference>